<gene>
    <name evidence="1" type="ORF">CLIB1444_14S00650</name>
</gene>
<protein>
    <submittedName>
        <fullName evidence="1">Uncharacterized protein</fullName>
    </submittedName>
</protein>
<evidence type="ECO:0000313" key="1">
    <source>
        <dbReference type="EMBL" id="CAH6723283.1"/>
    </source>
</evidence>
<dbReference type="Proteomes" id="UP001152531">
    <property type="component" value="Unassembled WGS sequence"/>
</dbReference>
<name>A0ACA9YFE6_9ASCO</name>
<proteinExistence type="predicted"/>
<comment type="caution">
    <text evidence="1">The sequence shown here is derived from an EMBL/GenBank/DDBJ whole genome shotgun (WGS) entry which is preliminary data.</text>
</comment>
<reference evidence="1" key="1">
    <citation type="submission" date="2022-06" db="EMBL/GenBank/DDBJ databases">
        <authorList>
            <person name="Legras J.-L."/>
            <person name="Devillers H."/>
            <person name="Grondin C."/>
        </authorList>
    </citation>
    <scope>NUCLEOTIDE SEQUENCE</scope>
    <source>
        <strain evidence="1">CLIB 1444</strain>
    </source>
</reference>
<evidence type="ECO:0000313" key="2">
    <source>
        <dbReference type="Proteomes" id="UP001152531"/>
    </source>
</evidence>
<dbReference type="EMBL" id="CALSDN010000014">
    <property type="protein sequence ID" value="CAH6723283.1"/>
    <property type="molecule type" value="Genomic_DNA"/>
</dbReference>
<organism evidence="1 2">
    <name type="scientific">[Candida] jaroonii</name>
    <dbReference type="NCBI Taxonomy" id="467808"/>
    <lineage>
        <taxon>Eukaryota</taxon>
        <taxon>Fungi</taxon>
        <taxon>Dikarya</taxon>
        <taxon>Ascomycota</taxon>
        <taxon>Saccharomycotina</taxon>
        <taxon>Pichiomycetes</taxon>
        <taxon>Debaryomycetaceae</taxon>
        <taxon>Yamadazyma</taxon>
    </lineage>
</organism>
<accession>A0ACA9YFE6</accession>
<keyword evidence="2" id="KW-1185">Reference proteome</keyword>
<sequence length="177" mass="20536">MMNIPRFYDIPNRIDGGEWQLRSIDQSNFIINNYPLTNISYTPNKTVTVSGPFNDDDTGCFLVRLNPIFKSNDIIFTKVSWPATLPVDFTLSHDFIPSKTLDNGDDFDIYVNVTYHFNYKSYKPVTIEELKFNLVIEVLPNRLPIPIEVYDIIRYQVGLLLIIVPLLPDLLEWFGLK</sequence>